<dbReference type="SUPFAM" id="SSF54171">
    <property type="entry name" value="DNA-binding domain"/>
    <property type="match status" value="1"/>
</dbReference>
<keyword evidence="5" id="KW-0804">Transcription</keyword>
<sequence>MSTSKTLEKSSQSYETGQVQMGFGLLQRNTSPPQSGERRGRRKQAEPGRFLGVRRRPWGRYAAEIRDPTTKERHWLGTFDTAQEAALAYDRAALSMKGNQARTNFIYSDNTTFHSLLSPFDPHHQTLLPLPPPPQQQQQQTQFLCTKQQQLQQTNQSNPPQTGNISQNNQIPNQSFNDTCTETSPDGFSSSALHGGVGDGGDDDFFFSNDSNSGYLGCIVPDNCLRPPSDSTTNRNCHSKKVADFTAANDQNFCSMNVGVTKPRWEGNINSALLPLDLSKGSSSMASDTGGFSCLDEFSNGLWDNHQQQPWELYSSDLMMNNHALMGDECMRALYPIIDNSTSSSVSCSPSVPPFGDVVDLGHSLF</sequence>
<evidence type="ECO:0000259" key="8">
    <source>
        <dbReference type="PROSITE" id="PS51032"/>
    </source>
</evidence>
<dbReference type="InterPro" id="IPR016177">
    <property type="entry name" value="DNA-bd_dom_sf"/>
</dbReference>
<dbReference type="AlphaFoldDB" id="A0A978UEW9"/>
<dbReference type="CDD" id="cd00018">
    <property type="entry name" value="AP2"/>
    <property type="match status" value="1"/>
</dbReference>
<dbReference type="EMBL" id="JAEACU010000012">
    <property type="protein sequence ID" value="KAH7513312.1"/>
    <property type="molecule type" value="Genomic_DNA"/>
</dbReference>
<evidence type="ECO:0000256" key="2">
    <source>
        <dbReference type="ARBA" id="ARBA00022745"/>
    </source>
</evidence>
<name>A0A978UEW9_ZIZJJ</name>
<dbReference type="PROSITE" id="PS51032">
    <property type="entry name" value="AP2_ERF"/>
    <property type="match status" value="1"/>
</dbReference>
<keyword evidence="4" id="KW-0238">DNA-binding</keyword>
<dbReference type="Pfam" id="PF00847">
    <property type="entry name" value="AP2"/>
    <property type="match status" value="1"/>
</dbReference>
<dbReference type="PRINTS" id="PR00367">
    <property type="entry name" value="ETHRSPELEMNT"/>
</dbReference>
<dbReference type="GO" id="GO:0003700">
    <property type="term" value="F:DNA-binding transcription factor activity"/>
    <property type="evidence" value="ECO:0007669"/>
    <property type="project" value="InterPro"/>
</dbReference>
<feature type="compositionally biased region" description="Low complexity" evidence="7">
    <location>
        <begin position="136"/>
        <end position="177"/>
    </location>
</feature>
<keyword evidence="6" id="KW-0539">Nucleus</keyword>
<comment type="caution">
    <text evidence="9">The sequence shown here is derived from an EMBL/GenBank/DDBJ whole genome shotgun (WGS) entry which is preliminary data.</text>
</comment>
<proteinExistence type="predicted"/>
<evidence type="ECO:0000256" key="1">
    <source>
        <dbReference type="ARBA" id="ARBA00004123"/>
    </source>
</evidence>
<dbReference type="Gene3D" id="3.30.730.10">
    <property type="entry name" value="AP2/ERF domain"/>
    <property type="match status" value="1"/>
</dbReference>
<feature type="domain" description="AP2/ERF" evidence="8">
    <location>
        <begin position="49"/>
        <end position="106"/>
    </location>
</feature>
<evidence type="ECO:0000256" key="5">
    <source>
        <dbReference type="ARBA" id="ARBA00023163"/>
    </source>
</evidence>
<feature type="compositionally biased region" description="Polar residues" evidence="7">
    <location>
        <begin position="1"/>
        <end position="19"/>
    </location>
</feature>
<dbReference type="OrthoDB" id="1937505at2759"/>
<comment type="subcellular location">
    <subcellularLocation>
        <location evidence="1">Nucleus</location>
    </subcellularLocation>
</comment>
<evidence type="ECO:0000313" key="9">
    <source>
        <dbReference type="EMBL" id="KAH7513312.1"/>
    </source>
</evidence>
<feature type="region of interest" description="Disordered" evidence="7">
    <location>
        <begin position="1"/>
        <end position="49"/>
    </location>
</feature>
<dbReference type="GO" id="GO:0005634">
    <property type="term" value="C:nucleus"/>
    <property type="evidence" value="ECO:0007669"/>
    <property type="project" value="UniProtKB-SubCell"/>
</dbReference>
<accession>A0A978UEW9</accession>
<dbReference type="SMART" id="SM00380">
    <property type="entry name" value="AP2"/>
    <property type="match status" value="1"/>
</dbReference>
<dbReference type="PANTHER" id="PTHR31677">
    <property type="entry name" value="AP2 DOMAIN CLASS TRANSCRIPTION FACTOR"/>
    <property type="match status" value="1"/>
</dbReference>
<reference evidence="9" key="1">
    <citation type="journal article" date="2021" name="Front. Plant Sci.">
        <title>Chromosome-Scale Genome Assembly for Chinese Sour Jujube and Insights Into Its Genome Evolution and Domestication Signature.</title>
        <authorList>
            <person name="Shen L.-Y."/>
            <person name="Luo H."/>
            <person name="Wang X.-L."/>
            <person name="Wang X.-M."/>
            <person name="Qiu X.-J."/>
            <person name="Liu H."/>
            <person name="Zhou S.-S."/>
            <person name="Jia K.-H."/>
            <person name="Nie S."/>
            <person name="Bao Y.-T."/>
            <person name="Zhang R.-G."/>
            <person name="Yun Q.-Z."/>
            <person name="Chai Y.-H."/>
            <person name="Lu J.-Y."/>
            <person name="Li Y."/>
            <person name="Zhao S.-W."/>
            <person name="Mao J.-F."/>
            <person name="Jia S.-G."/>
            <person name="Mao Y.-M."/>
        </authorList>
    </citation>
    <scope>NUCLEOTIDE SEQUENCE</scope>
    <source>
        <strain evidence="9">AT0</strain>
        <tissue evidence="9">Leaf</tissue>
    </source>
</reference>
<evidence type="ECO:0000313" key="10">
    <source>
        <dbReference type="Proteomes" id="UP000813462"/>
    </source>
</evidence>
<protein>
    <recommendedName>
        <fullName evidence="8">AP2/ERF domain-containing protein</fullName>
    </recommendedName>
</protein>
<evidence type="ECO:0000256" key="3">
    <source>
        <dbReference type="ARBA" id="ARBA00023015"/>
    </source>
</evidence>
<dbReference type="FunFam" id="3.30.730.10:FF:000001">
    <property type="entry name" value="Ethylene-responsive transcription factor 2"/>
    <property type="match status" value="1"/>
</dbReference>
<dbReference type="Proteomes" id="UP000813462">
    <property type="component" value="Unassembled WGS sequence"/>
</dbReference>
<feature type="region of interest" description="Disordered" evidence="7">
    <location>
        <begin position="123"/>
        <end position="195"/>
    </location>
</feature>
<dbReference type="GO" id="GO:0003677">
    <property type="term" value="F:DNA binding"/>
    <property type="evidence" value="ECO:0007669"/>
    <property type="project" value="UniProtKB-KW"/>
</dbReference>
<feature type="compositionally biased region" description="Polar residues" evidence="7">
    <location>
        <begin position="178"/>
        <end position="192"/>
    </location>
</feature>
<evidence type="ECO:0000256" key="7">
    <source>
        <dbReference type="SAM" id="MobiDB-lite"/>
    </source>
</evidence>
<evidence type="ECO:0000256" key="4">
    <source>
        <dbReference type="ARBA" id="ARBA00023125"/>
    </source>
</evidence>
<gene>
    <name evidence="9" type="ORF">FEM48_Zijuj12G0186800</name>
</gene>
<dbReference type="GO" id="GO:0009873">
    <property type="term" value="P:ethylene-activated signaling pathway"/>
    <property type="evidence" value="ECO:0007669"/>
    <property type="project" value="UniProtKB-KW"/>
</dbReference>
<dbReference type="PANTHER" id="PTHR31677:SF49">
    <property type="entry name" value="ETHYLENE-RESPONSIVE TRANSCRIPTION FACTOR ERF086"/>
    <property type="match status" value="1"/>
</dbReference>
<keyword evidence="2" id="KW-0936">Ethylene signaling pathway</keyword>
<dbReference type="InterPro" id="IPR001471">
    <property type="entry name" value="AP2/ERF_dom"/>
</dbReference>
<dbReference type="InterPro" id="IPR036955">
    <property type="entry name" value="AP2/ERF_dom_sf"/>
</dbReference>
<organism evidence="9 10">
    <name type="scientific">Ziziphus jujuba var. spinosa</name>
    <dbReference type="NCBI Taxonomy" id="714518"/>
    <lineage>
        <taxon>Eukaryota</taxon>
        <taxon>Viridiplantae</taxon>
        <taxon>Streptophyta</taxon>
        <taxon>Embryophyta</taxon>
        <taxon>Tracheophyta</taxon>
        <taxon>Spermatophyta</taxon>
        <taxon>Magnoliopsida</taxon>
        <taxon>eudicotyledons</taxon>
        <taxon>Gunneridae</taxon>
        <taxon>Pentapetalae</taxon>
        <taxon>rosids</taxon>
        <taxon>fabids</taxon>
        <taxon>Rosales</taxon>
        <taxon>Rhamnaceae</taxon>
        <taxon>Paliureae</taxon>
        <taxon>Ziziphus</taxon>
    </lineage>
</organism>
<keyword evidence="3" id="KW-0805">Transcription regulation</keyword>
<evidence type="ECO:0000256" key="6">
    <source>
        <dbReference type="ARBA" id="ARBA00023242"/>
    </source>
</evidence>